<organism evidence="4 5">
    <name type="scientific">Nocardioides aurantiacus</name>
    <dbReference type="NCBI Taxonomy" id="86796"/>
    <lineage>
        <taxon>Bacteria</taxon>
        <taxon>Bacillati</taxon>
        <taxon>Actinomycetota</taxon>
        <taxon>Actinomycetes</taxon>
        <taxon>Propionibacteriales</taxon>
        <taxon>Nocardioidaceae</taxon>
        <taxon>Nocardioides</taxon>
    </lineage>
</organism>
<reference evidence="4 5" key="1">
    <citation type="submission" date="2018-11" db="EMBL/GenBank/DDBJ databases">
        <title>Sequencing the genomes of 1000 actinobacteria strains.</title>
        <authorList>
            <person name="Klenk H.-P."/>
        </authorList>
    </citation>
    <scope>NUCLEOTIDE SEQUENCE [LARGE SCALE GENOMIC DNA]</scope>
    <source>
        <strain evidence="4 5">DSM 12652</strain>
    </source>
</reference>
<dbReference type="Pfam" id="PF13280">
    <property type="entry name" value="WYL"/>
    <property type="match status" value="1"/>
</dbReference>
<dbReference type="Pfam" id="PF25583">
    <property type="entry name" value="WCX"/>
    <property type="match status" value="1"/>
</dbReference>
<dbReference type="InterPro" id="IPR036388">
    <property type="entry name" value="WH-like_DNA-bd_sf"/>
</dbReference>
<dbReference type="GO" id="GO:0003677">
    <property type="term" value="F:DNA binding"/>
    <property type="evidence" value="ECO:0007669"/>
    <property type="project" value="UniProtKB-KW"/>
</dbReference>
<keyword evidence="5" id="KW-1185">Reference proteome</keyword>
<dbReference type="AlphaFoldDB" id="A0A3N2CUE4"/>
<evidence type="ECO:0000259" key="2">
    <source>
        <dbReference type="Pfam" id="PF13280"/>
    </source>
</evidence>
<dbReference type="PANTHER" id="PTHR34580:SF1">
    <property type="entry name" value="PROTEIN PAFC"/>
    <property type="match status" value="1"/>
</dbReference>
<proteinExistence type="predicted"/>
<dbReference type="Proteomes" id="UP000281738">
    <property type="component" value="Unassembled WGS sequence"/>
</dbReference>
<comment type="caution">
    <text evidence="4">The sequence shown here is derived from an EMBL/GenBank/DDBJ whole genome shotgun (WGS) entry which is preliminary data.</text>
</comment>
<gene>
    <name evidence="4" type="ORF">EDD33_1947</name>
</gene>
<dbReference type="InterPro" id="IPR028349">
    <property type="entry name" value="PafC-like"/>
</dbReference>
<evidence type="ECO:0000259" key="1">
    <source>
        <dbReference type="Pfam" id="PF08279"/>
    </source>
</evidence>
<dbReference type="InterPro" id="IPR026881">
    <property type="entry name" value="WYL_dom"/>
</dbReference>
<dbReference type="PIRSF" id="PIRSF016838">
    <property type="entry name" value="PafC"/>
    <property type="match status" value="1"/>
</dbReference>
<sequence length="329" mass="36730">MASLLNVRASRLVELLVRLQIRGGASATELAEALEVSVRTIYRDVEALSGAGVPVYTEVGRNGGIRIDPSYRIAGLPRLDTAEARGVLFAAVPAIAAQLGFDTAVADRTLLPAMERRSETAARVVRDRLLVEPTHWIAPPDDPSALADIAQAVWESREVRLTYRGKDLEVQPLGLILKGYTWYLLGRTRHSDERPFRLFRLSRIDNVEALVHRFDRPVEFNLAATWTQLRETFLESIPDYFVTVRIAPAAEPLLQLLDKVTRPELPLPADVVRDEHGWARLSLRFDRLDNAARHLLRLGAEVEVLDPPELRQAVADTMVRLATLYGASP</sequence>
<dbReference type="InterPro" id="IPR051534">
    <property type="entry name" value="CBASS_pafABC_assoc_protein"/>
</dbReference>
<dbReference type="PROSITE" id="PS52050">
    <property type="entry name" value="WYL"/>
    <property type="match status" value="1"/>
</dbReference>
<dbReference type="Gene3D" id="1.10.10.10">
    <property type="entry name" value="Winged helix-like DNA-binding domain superfamily/Winged helix DNA-binding domain"/>
    <property type="match status" value="1"/>
</dbReference>
<dbReference type="PANTHER" id="PTHR34580">
    <property type="match status" value="1"/>
</dbReference>
<dbReference type="InterPro" id="IPR057727">
    <property type="entry name" value="WCX_dom"/>
</dbReference>
<feature type="domain" description="WYL" evidence="2">
    <location>
        <begin position="145"/>
        <end position="208"/>
    </location>
</feature>
<dbReference type="OrthoDB" id="3171994at2"/>
<dbReference type="Pfam" id="PF08279">
    <property type="entry name" value="HTH_11"/>
    <property type="match status" value="1"/>
</dbReference>
<dbReference type="InterPro" id="IPR036390">
    <property type="entry name" value="WH_DNA-bd_sf"/>
</dbReference>
<feature type="domain" description="Helix-turn-helix type 11" evidence="1">
    <location>
        <begin position="15"/>
        <end position="65"/>
    </location>
</feature>
<accession>A0A3N2CUE4</accession>
<name>A0A3N2CUE4_9ACTN</name>
<evidence type="ECO:0000313" key="5">
    <source>
        <dbReference type="Proteomes" id="UP000281738"/>
    </source>
</evidence>
<evidence type="ECO:0000313" key="4">
    <source>
        <dbReference type="EMBL" id="ROR91086.1"/>
    </source>
</evidence>
<protein>
    <submittedName>
        <fullName evidence="4">Putative DNA-binding transcriptional regulator YafY</fullName>
    </submittedName>
</protein>
<keyword evidence="4" id="KW-0238">DNA-binding</keyword>
<dbReference type="SUPFAM" id="SSF46785">
    <property type="entry name" value="Winged helix' DNA-binding domain"/>
    <property type="match status" value="1"/>
</dbReference>
<evidence type="ECO:0000259" key="3">
    <source>
        <dbReference type="Pfam" id="PF25583"/>
    </source>
</evidence>
<dbReference type="InterPro" id="IPR013196">
    <property type="entry name" value="HTH_11"/>
</dbReference>
<feature type="domain" description="WCX" evidence="3">
    <location>
        <begin position="239"/>
        <end position="321"/>
    </location>
</feature>
<dbReference type="EMBL" id="RKHO01000001">
    <property type="protein sequence ID" value="ROR91086.1"/>
    <property type="molecule type" value="Genomic_DNA"/>
</dbReference>